<dbReference type="EMBL" id="FOCD01000005">
    <property type="protein sequence ID" value="SEN98796.1"/>
    <property type="molecule type" value="Genomic_DNA"/>
</dbReference>
<accession>A0AAX2EJA4</accession>
<accession>A0A075LMQ4</accession>
<name>A0A075LMQ4_9BACI</name>
<dbReference type="GeneID" id="34220128"/>
<dbReference type="AlphaFoldDB" id="A0A075LMQ4"/>
<reference evidence="2 4" key="1">
    <citation type="submission" date="2014-07" db="EMBL/GenBank/DDBJ databases">
        <title>Complete genome sequence of a moderately halophilic bacterium Terribacillus aidingensis MP602, isolated from Cryptomeria fortunei in Tianmu mountain in China.</title>
        <authorList>
            <person name="Wang Y."/>
            <person name="Lu P."/>
            <person name="Zhang L."/>
        </authorList>
    </citation>
    <scope>NUCLEOTIDE SEQUENCE [LARGE SCALE GENOMIC DNA]</scope>
    <source>
        <strain evidence="2 4">MP602</strain>
    </source>
</reference>
<dbReference type="Proteomes" id="UP000199735">
    <property type="component" value="Unassembled WGS sequence"/>
</dbReference>
<gene>
    <name evidence="2" type="ORF">GZ22_11730</name>
    <name evidence="3" type="ORF">SAMN04489762_3219</name>
</gene>
<evidence type="ECO:0000313" key="3">
    <source>
        <dbReference type="EMBL" id="SEN98796.1"/>
    </source>
</evidence>
<dbReference type="HOGENOM" id="CLU_127162_2_2_9"/>
<dbReference type="InterPro" id="IPR036986">
    <property type="entry name" value="S4_RNA-bd_sf"/>
</dbReference>
<evidence type="ECO:0000313" key="4">
    <source>
        <dbReference type="Proteomes" id="UP000027980"/>
    </source>
</evidence>
<sequence length="73" mass="8330">MNEEIQINTEYIQLGKFLKLVNAVESGGMVKLYLADYPVLVNGEEENRRGRKLYPEDRVELPATSEAFIVKKA</sequence>
<dbReference type="OrthoDB" id="9811532at2"/>
<organism evidence="2 4">
    <name type="scientific">Terribacillus saccharophilus</name>
    <dbReference type="NCBI Taxonomy" id="361277"/>
    <lineage>
        <taxon>Bacteria</taxon>
        <taxon>Bacillati</taxon>
        <taxon>Bacillota</taxon>
        <taxon>Bacilli</taxon>
        <taxon>Bacillales</taxon>
        <taxon>Bacillaceae</taxon>
        <taxon>Terribacillus</taxon>
    </lineage>
</organism>
<dbReference type="PROSITE" id="PS50889">
    <property type="entry name" value="S4"/>
    <property type="match status" value="1"/>
</dbReference>
<proteinExistence type="predicted"/>
<dbReference type="Pfam" id="PF13275">
    <property type="entry name" value="S4_2"/>
    <property type="match status" value="1"/>
</dbReference>
<evidence type="ECO:0000313" key="2">
    <source>
        <dbReference type="EMBL" id="AIF67242.1"/>
    </source>
</evidence>
<keyword evidence="1" id="KW-0694">RNA-binding</keyword>
<dbReference type="InterPro" id="IPR014330">
    <property type="entry name" value="RNA-bd_S4-rel_YaaA"/>
</dbReference>
<dbReference type="NCBIfam" id="TIGR02988">
    <property type="entry name" value="YaaA_near_RecF"/>
    <property type="match status" value="1"/>
</dbReference>
<reference evidence="3 5" key="2">
    <citation type="submission" date="2016-10" db="EMBL/GenBank/DDBJ databases">
        <authorList>
            <person name="Varghese N."/>
            <person name="Submissions S."/>
        </authorList>
    </citation>
    <scope>NUCLEOTIDE SEQUENCE [LARGE SCALE GENOMIC DNA]</scope>
    <source>
        <strain evidence="3 5">DSM 21619</strain>
    </source>
</reference>
<dbReference type="KEGG" id="tap:GZ22_11730"/>
<dbReference type="RefSeq" id="WP_038562590.1">
    <property type="nucleotide sequence ID" value="NZ_CP008876.1"/>
</dbReference>
<dbReference type="EMBL" id="CP008876">
    <property type="protein sequence ID" value="AIF67242.1"/>
    <property type="molecule type" value="Genomic_DNA"/>
</dbReference>
<dbReference type="SUPFAM" id="SSF55174">
    <property type="entry name" value="Alpha-L RNA-binding motif"/>
    <property type="match status" value="1"/>
</dbReference>
<dbReference type="GO" id="GO:0003723">
    <property type="term" value="F:RNA binding"/>
    <property type="evidence" value="ECO:0007669"/>
    <property type="project" value="UniProtKB-KW"/>
</dbReference>
<evidence type="ECO:0000256" key="1">
    <source>
        <dbReference type="PROSITE-ProRule" id="PRU00182"/>
    </source>
</evidence>
<dbReference type="Gene3D" id="3.10.290.10">
    <property type="entry name" value="RNA-binding S4 domain"/>
    <property type="match status" value="1"/>
</dbReference>
<dbReference type="Proteomes" id="UP000027980">
    <property type="component" value="Chromosome"/>
</dbReference>
<protein>
    <submittedName>
        <fullName evidence="2">RNA-binding protein</fullName>
    </submittedName>
    <submittedName>
        <fullName evidence="3">S4 domain protein YaaA</fullName>
    </submittedName>
</protein>
<evidence type="ECO:0000313" key="5">
    <source>
        <dbReference type="Proteomes" id="UP000199735"/>
    </source>
</evidence>